<organism evidence="3 4">
    <name type="scientific">Ruminococcoides intestinihominis</name>
    <dbReference type="NCBI Taxonomy" id="3133161"/>
    <lineage>
        <taxon>Bacteria</taxon>
        <taxon>Bacillati</taxon>
        <taxon>Bacillota</taxon>
        <taxon>Clostridia</taxon>
        <taxon>Eubacteriales</taxon>
        <taxon>Oscillospiraceae</taxon>
        <taxon>Ruminococcoides</taxon>
    </lineage>
</organism>
<keyword evidence="2" id="KW-1133">Transmembrane helix</keyword>
<gene>
    <name evidence="3" type="ORF">ABFO16_08995</name>
</gene>
<dbReference type="Proteomes" id="UP001478133">
    <property type="component" value="Unassembled WGS sequence"/>
</dbReference>
<evidence type="ECO:0000256" key="2">
    <source>
        <dbReference type="SAM" id="Phobius"/>
    </source>
</evidence>
<feature type="transmembrane region" description="Helical" evidence="2">
    <location>
        <begin position="128"/>
        <end position="147"/>
    </location>
</feature>
<feature type="compositionally biased region" description="Basic and acidic residues" evidence="1">
    <location>
        <begin position="81"/>
        <end position="91"/>
    </location>
</feature>
<evidence type="ECO:0000313" key="3">
    <source>
        <dbReference type="EMBL" id="MEQ2566370.1"/>
    </source>
</evidence>
<keyword evidence="4" id="KW-1185">Reference proteome</keyword>
<protein>
    <submittedName>
        <fullName evidence="3">Zinc ribbon domain-containing protein</fullName>
    </submittedName>
</protein>
<dbReference type="RefSeq" id="WP_367286573.1">
    <property type="nucleotide sequence ID" value="NZ_JBBMEY010000056.1"/>
</dbReference>
<comment type="caution">
    <text evidence="3">The sequence shown here is derived from an EMBL/GenBank/DDBJ whole genome shotgun (WGS) entry which is preliminary data.</text>
</comment>
<evidence type="ECO:0000256" key="1">
    <source>
        <dbReference type="SAM" id="MobiDB-lite"/>
    </source>
</evidence>
<proteinExistence type="predicted"/>
<reference evidence="3 4" key="1">
    <citation type="submission" date="2024-03" db="EMBL/GenBank/DDBJ databases">
        <title>Human intestinal bacterial collection.</title>
        <authorList>
            <person name="Pauvert C."/>
            <person name="Hitch T.C.A."/>
            <person name="Clavel T."/>
        </authorList>
    </citation>
    <scope>NUCLEOTIDE SEQUENCE [LARGE SCALE GENOMIC DNA]</scope>
    <source>
        <strain evidence="3 4">CLA-AP-H18</strain>
    </source>
</reference>
<name>A0ABV1HVM6_9FIRM</name>
<dbReference type="EMBL" id="JBBMFI010000050">
    <property type="protein sequence ID" value="MEQ2566370.1"/>
    <property type="molecule type" value="Genomic_DNA"/>
</dbReference>
<evidence type="ECO:0000313" key="4">
    <source>
        <dbReference type="Proteomes" id="UP001478133"/>
    </source>
</evidence>
<keyword evidence="2" id="KW-0472">Membrane</keyword>
<sequence length="324" mass="35376">MFCKKCGKDIDINSKVCPNCGEKTNFLKGIDGSEMPDHLKTFEKEINAAFNGSPVEKVHEDEYEDISSYTSSNTGFIPKVSTKEPPVEDKNITSSFEKPKKKSKPKKKKKEDYNDTYVDDKQSNTWKFVAGGCVVVIVICLIIIFVASCNSNSKPSGGTTTSTVPSTVSTSTAAKNTTTVPATTVPTTAQSVDSYIQSSTANDTTAVQTAQSFYADIEDACAKGDLAKFKTYFSSAYTDAEIEEIYNQYKDTCAGYESFIVGYTQTVSCDQYIYVYIASTTNATTGDYVENTFVLSKEDGTFKVDGKTDGAKAYLQQVPTKMAQ</sequence>
<feature type="region of interest" description="Disordered" evidence="1">
    <location>
        <begin position="77"/>
        <end position="114"/>
    </location>
</feature>
<keyword evidence="2" id="KW-0812">Transmembrane</keyword>
<feature type="compositionally biased region" description="Basic residues" evidence="1">
    <location>
        <begin position="99"/>
        <end position="109"/>
    </location>
</feature>
<feature type="region of interest" description="Disordered" evidence="1">
    <location>
        <begin position="153"/>
        <end position="175"/>
    </location>
</feature>
<accession>A0ABV1HVM6</accession>